<feature type="transmembrane region" description="Helical" evidence="6">
    <location>
        <begin position="774"/>
        <end position="799"/>
    </location>
</feature>
<comment type="caution">
    <text evidence="8">The sequence shown here is derived from an EMBL/GenBank/DDBJ whole genome shotgun (WGS) entry which is preliminary data.</text>
</comment>
<feature type="transmembrane region" description="Helical" evidence="6">
    <location>
        <begin position="399"/>
        <end position="421"/>
    </location>
</feature>
<feature type="transmembrane region" description="Helical" evidence="6">
    <location>
        <begin position="16"/>
        <end position="37"/>
    </location>
</feature>
<protein>
    <submittedName>
        <fullName evidence="8">Putative ABC transport system permease protein</fullName>
    </submittedName>
</protein>
<comment type="subcellular location">
    <subcellularLocation>
        <location evidence="1">Cell membrane</location>
        <topology evidence="1">Multi-pass membrane protein</topology>
    </subcellularLocation>
</comment>
<dbReference type="PANTHER" id="PTHR30287">
    <property type="entry name" value="MEMBRANE COMPONENT OF PREDICTED ABC SUPERFAMILY METABOLITE UPTAKE TRANSPORTER"/>
    <property type="match status" value="1"/>
</dbReference>
<name>A0A840W3W8_9ACTN</name>
<dbReference type="EMBL" id="JACHDP010000001">
    <property type="protein sequence ID" value="MBB5478929.1"/>
    <property type="molecule type" value="Genomic_DNA"/>
</dbReference>
<feature type="transmembrane region" description="Helical" evidence="6">
    <location>
        <begin position="729"/>
        <end position="753"/>
    </location>
</feature>
<feature type="transmembrane region" description="Helical" evidence="6">
    <location>
        <begin position="819"/>
        <end position="840"/>
    </location>
</feature>
<keyword evidence="3 6" id="KW-0812">Transmembrane</keyword>
<feature type="domain" description="ABC3 transporter permease C-terminal" evidence="7">
    <location>
        <begin position="733"/>
        <end position="845"/>
    </location>
</feature>
<keyword evidence="2" id="KW-1003">Cell membrane</keyword>
<dbReference type="InterPro" id="IPR003838">
    <property type="entry name" value="ABC3_permease_C"/>
</dbReference>
<feature type="transmembrane region" description="Helical" evidence="6">
    <location>
        <begin position="486"/>
        <end position="506"/>
    </location>
</feature>
<evidence type="ECO:0000256" key="6">
    <source>
        <dbReference type="SAM" id="Phobius"/>
    </source>
</evidence>
<evidence type="ECO:0000256" key="4">
    <source>
        <dbReference type="ARBA" id="ARBA00022989"/>
    </source>
</evidence>
<dbReference type="PROSITE" id="PS51257">
    <property type="entry name" value="PROKAR_LIPOPROTEIN"/>
    <property type="match status" value="1"/>
</dbReference>
<organism evidence="8 9">
    <name type="scientific">Micromonospora parathelypteridis</name>
    <dbReference type="NCBI Taxonomy" id="1839617"/>
    <lineage>
        <taxon>Bacteria</taxon>
        <taxon>Bacillati</taxon>
        <taxon>Actinomycetota</taxon>
        <taxon>Actinomycetes</taxon>
        <taxon>Micromonosporales</taxon>
        <taxon>Micromonosporaceae</taxon>
        <taxon>Micromonospora</taxon>
    </lineage>
</organism>
<dbReference type="Pfam" id="PF02687">
    <property type="entry name" value="FtsX"/>
    <property type="match status" value="2"/>
</dbReference>
<evidence type="ECO:0000313" key="9">
    <source>
        <dbReference type="Proteomes" id="UP000586947"/>
    </source>
</evidence>
<keyword evidence="9" id="KW-1185">Reference proteome</keyword>
<evidence type="ECO:0000256" key="3">
    <source>
        <dbReference type="ARBA" id="ARBA00022692"/>
    </source>
</evidence>
<dbReference type="Proteomes" id="UP000586947">
    <property type="component" value="Unassembled WGS sequence"/>
</dbReference>
<keyword evidence="4 6" id="KW-1133">Transmembrane helix</keyword>
<feature type="transmembrane region" description="Helical" evidence="6">
    <location>
        <begin position="433"/>
        <end position="452"/>
    </location>
</feature>
<dbReference type="PANTHER" id="PTHR30287:SF1">
    <property type="entry name" value="INNER MEMBRANE PROTEIN"/>
    <property type="match status" value="1"/>
</dbReference>
<feature type="transmembrane region" description="Helical" evidence="6">
    <location>
        <begin position="306"/>
        <end position="330"/>
    </location>
</feature>
<proteinExistence type="predicted"/>
<keyword evidence="5 6" id="KW-0472">Membrane</keyword>
<accession>A0A840W3W8</accession>
<gene>
    <name evidence="8" type="ORF">HNR20_003434</name>
</gene>
<dbReference type="GO" id="GO:0005886">
    <property type="term" value="C:plasma membrane"/>
    <property type="evidence" value="ECO:0007669"/>
    <property type="project" value="UniProtKB-SubCell"/>
</dbReference>
<dbReference type="AlphaFoldDB" id="A0A840W3W8"/>
<feature type="transmembrane region" description="Helical" evidence="6">
    <location>
        <begin position="259"/>
        <end position="285"/>
    </location>
</feature>
<dbReference type="InterPro" id="IPR038766">
    <property type="entry name" value="Membrane_comp_ABC_pdt"/>
</dbReference>
<evidence type="ECO:0000259" key="7">
    <source>
        <dbReference type="Pfam" id="PF02687"/>
    </source>
</evidence>
<sequence>MIGIALRTLRFHKGGFIASFIALSFGAMIVIGCGGLLETGIHNAAPPLRLAAAPIVVTGDQRYVDTQRDLVYPERIHLDATLADRIASVPGVTDTAKDISFPAALAPRTGRAAGAKVTGHGWSSAQLTPYRIADGAPPSGPGQIVLGTHLAKQAGLRTGGQIELLVHGSAKRYEISGLATSARDQSDIFLSDPEADQISGRPGTVDSIGVFTTPEADIRQVAEGVRKAVAGQEQPIAVMTGDERGRAENPDVLAEGGDLIPLAAAFGGLSLMVTVFVVAGTLGLSIQQRQREMALLRAIGTTPGQLRRLILGETMFLAVIATALACHPGARFGRWLLGAFADAGVVPDAIEYRAGSVPVIIGVGTALLTAVGAAFIAANGAARTRPTEALSEASLQRRWFSGVRLIAGLLCLGGGAALAVATARMDGPDAASVATPAALVWTVGFGLLGPVLSRAITAGLRRPVRLVFGLAGHLATRNAEVRTARLAAAVMPVMLATGLATGLIYMQTTQSDGAQKAFDEGLRADLVVTSDAGGLPLGMVDAIRNQPGVAAASAAISSTGYLEPTEVAPLASTGGGEEGSDASQPAELSMQGVTPEGLNRTTAFRAATGSLDALHGQTVALPTRYAGGRSIGDTIAMRLGDGSRVALKLVATIGGRGGYETTLVPASLLVGHTDAGLVTQVMVSADVGTDRVRLASTLSALAEQHPGLRVTRREVLTAGQADQDDTQTWMAFLVVGVVVCYATIALINTQVLATTERRREFMLQRLIGATRRQVIQMMTLEAVLVSSAGVILGGLVAALTLVPLSVSVLGSAIPGGSGWILLTVVAAALGLTLATTLLSARAVMRGRPGNVAGLPE</sequence>
<evidence type="ECO:0000256" key="5">
    <source>
        <dbReference type="ARBA" id="ARBA00023136"/>
    </source>
</evidence>
<feature type="transmembrane region" description="Helical" evidence="6">
    <location>
        <begin position="357"/>
        <end position="378"/>
    </location>
</feature>
<dbReference type="RefSeq" id="WP_184181163.1">
    <property type="nucleotide sequence ID" value="NZ_BMNF01000001.1"/>
</dbReference>
<feature type="domain" description="ABC3 transporter permease C-terminal" evidence="7">
    <location>
        <begin position="265"/>
        <end position="384"/>
    </location>
</feature>
<reference evidence="8 9" key="1">
    <citation type="submission" date="2020-08" db="EMBL/GenBank/DDBJ databases">
        <title>Sequencing the genomes of 1000 actinobacteria strains.</title>
        <authorList>
            <person name="Klenk H.-P."/>
        </authorList>
    </citation>
    <scope>NUCLEOTIDE SEQUENCE [LARGE SCALE GENOMIC DNA]</scope>
    <source>
        <strain evidence="8 9">DSM 103125</strain>
    </source>
</reference>
<evidence type="ECO:0000256" key="1">
    <source>
        <dbReference type="ARBA" id="ARBA00004651"/>
    </source>
</evidence>
<evidence type="ECO:0000313" key="8">
    <source>
        <dbReference type="EMBL" id="MBB5478929.1"/>
    </source>
</evidence>
<evidence type="ECO:0000256" key="2">
    <source>
        <dbReference type="ARBA" id="ARBA00022475"/>
    </source>
</evidence>